<evidence type="ECO:0000256" key="1">
    <source>
        <dbReference type="SAM" id="MobiDB-lite"/>
    </source>
</evidence>
<protein>
    <submittedName>
        <fullName evidence="2">Uncharacterized protein</fullName>
    </submittedName>
</protein>
<reference evidence="2" key="1">
    <citation type="submission" date="2021-11" db="EMBL/GenBank/DDBJ databases">
        <title>Clostridia strains as spoilage organisms.</title>
        <authorList>
            <person name="Wambui J."/>
            <person name="Stevens M.J.A."/>
            <person name="Stephan R."/>
        </authorList>
    </citation>
    <scope>NUCLEOTIDE SEQUENCE</scope>
    <source>
        <strain evidence="2">CF009</strain>
        <plasmid evidence="2">pCF009-c</plasmid>
    </source>
</reference>
<dbReference type="AlphaFoldDB" id="A0AA47EPX1"/>
<dbReference type="RefSeq" id="WP_216126949.1">
    <property type="nucleotide sequence ID" value="NZ_CP086242.1"/>
</dbReference>
<gene>
    <name evidence="2" type="ORF">LL038_25545</name>
</gene>
<name>A0AA47EPX1_9CLOT</name>
<dbReference type="Proteomes" id="UP001164733">
    <property type="component" value="Plasmid pCF009-c"/>
</dbReference>
<feature type="region of interest" description="Disordered" evidence="1">
    <location>
        <begin position="1"/>
        <end position="30"/>
    </location>
</feature>
<evidence type="ECO:0000313" key="2">
    <source>
        <dbReference type="EMBL" id="WAG63334.1"/>
    </source>
</evidence>
<geneLocation type="plasmid" evidence="2 3">
    <name>pCF009-c</name>
</geneLocation>
<evidence type="ECO:0000313" key="3">
    <source>
        <dbReference type="Proteomes" id="UP001164733"/>
    </source>
</evidence>
<proteinExistence type="predicted"/>
<sequence>MSKNSSSGSKGILSGLINNNSKEVKNENSKEVKNINSYENNNEEDTFSVKRSFSLRQSTVRKLQALKPMYDNINITFNEIVDEAIKKLYEEKVK</sequence>
<organism evidence="2 3">
    <name type="scientific">Clostridium estertheticum</name>
    <dbReference type="NCBI Taxonomy" id="238834"/>
    <lineage>
        <taxon>Bacteria</taxon>
        <taxon>Bacillati</taxon>
        <taxon>Bacillota</taxon>
        <taxon>Clostridia</taxon>
        <taxon>Eubacteriales</taxon>
        <taxon>Clostridiaceae</taxon>
        <taxon>Clostridium</taxon>
    </lineage>
</organism>
<dbReference type="EMBL" id="CP086242">
    <property type="protein sequence ID" value="WAG63334.1"/>
    <property type="molecule type" value="Genomic_DNA"/>
</dbReference>
<accession>A0AA47EPX1</accession>
<feature type="compositionally biased region" description="Low complexity" evidence="1">
    <location>
        <begin position="1"/>
        <end position="21"/>
    </location>
</feature>
<keyword evidence="2" id="KW-0614">Plasmid</keyword>